<evidence type="ECO:0000259" key="4">
    <source>
        <dbReference type="PROSITE" id="PS51371"/>
    </source>
</evidence>
<evidence type="ECO:0000256" key="1">
    <source>
        <dbReference type="ARBA" id="ARBA00022737"/>
    </source>
</evidence>
<feature type="domain" description="CBS" evidence="4">
    <location>
        <begin position="283"/>
        <end position="338"/>
    </location>
</feature>
<dbReference type="CDD" id="cd02205">
    <property type="entry name" value="CBS_pair_SF"/>
    <property type="match status" value="2"/>
</dbReference>
<dbReference type="InterPro" id="IPR046342">
    <property type="entry name" value="CBS_dom_sf"/>
</dbReference>
<gene>
    <name evidence="5" type="ORF">ASTO00021_LOCUS13423</name>
</gene>
<reference evidence="5" key="1">
    <citation type="submission" date="2021-01" db="EMBL/GenBank/DDBJ databases">
        <authorList>
            <person name="Corre E."/>
            <person name="Pelletier E."/>
            <person name="Niang G."/>
            <person name="Scheremetjew M."/>
            <person name="Finn R."/>
            <person name="Kale V."/>
            <person name="Holt S."/>
            <person name="Cochrane G."/>
            <person name="Meng A."/>
            <person name="Brown T."/>
            <person name="Cohen L."/>
        </authorList>
    </citation>
    <scope>NUCLEOTIDE SEQUENCE</scope>
    <source>
        <strain evidence="5">GSBS06</strain>
    </source>
</reference>
<feature type="domain" description="CBS" evidence="4">
    <location>
        <begin position="193"/>
        <end position="251"/>
    </location>
</feature>
<evidence type="ECO:0000313" key="5">
    <source>
        <dbReference type="EMBL" id="CAE0443330.1"/>
    </source>
</evidence>
<protein>
    <recommendedName>
        <fullName evidence="4">CBS domain-containing protein</fullName>
    </recommendedName>
</protein>
<dbReference type="AlphaFoldDB" id="A0A7S3V0B1"/>
<dbReference type="Pfam" id="PF00571">
    <property type="entry name" value="CBS"/>
    <property type="match status" value="3"/>
</dbReference>
<name>A0A7S3V0B1_9STRA</name>
<dbReference type="PANTHER" id="PTHR13780:SF36">
    <property type="entry name" value="CBS DOMAIN-CONTAINING PROTEIN"/>
    <property type="match status" value="1"/>
</dbReference>
<dbReference type="Gene3D" id="3.10.580.10">
    <property type="entry name" value="CBS-domain"/>
    <property type="match status" value="2"/>
</dbReference>
<dbReference type="PANTHER" id="PTHR13780">
    <property type="entry name" value="AMP-ACTIVATED PROTEIN KINASE, GAMMA REGULATORY SUBUNIT"/>
    <property type="match status" value="1"/>
</dbReference>
<keyword evidence="2 3" id="KW-0129">CBS domain</keyword>
<sequence>MELFKGQKVADIPFGSVVEVSGTDLMKPAFTKLSAANILSAPVYDEAEKKYLGFFDLSDALTMIFTLDMIVSVIPDEWIDKSNAAKMAKENDTDSLKVGDIFENNESSQDEIFEKRAPFLPCTEDSSMEVVIRTLAKNARRVPVMNKDGRIRKIISQSLVTQLLNDALLEKEKAGVAIPAIFSKSISTIKECAPKEVISVDTSDTTREAFLKILENNISACAILDEDGKLLSSISTKDIRLFKSMEEVIQQRIDQVDGKPSLMELPCTEFVQKIREAYETKGQSHAAAVVVTPDTTLRALIGKLAATKMHRVFVVDKERTPLGVVSVSDIARILVSES</sequence>
<organism evidence="5">
    <name type="scientific">Aplanochytrium stocchinoi</name>
    <dbReference type="NCBI Taxonomy" id="215587"/>
    <lineage>
        <taxon>Eukaryota</taxon>
        <taxon>Sar</taxon>
        <taxon>Stramenopiles</taxon>
        <taxon>Bigyra</taxon>
        <taxon>Labyrinthulomycetes</taxon>
        <taxon>Thraustochytrida</taxon>
        <taxon>Thraustochytriidae</taxon>
        <taxon>Aplanochytrium</taxon>
    </lineage>
</organism>
<dbReference type="InterPro" id="IPR050511">
    <property type="entry name" value="AMPK_gamma/SDS23_families"/>
</dbReference>
<dbReference type="EMBL" id="HBIN01017594">
    <property type="protein sequence ID" value="CAE0443330.1"/>
    <property type="molecule type" value="Transcribed_RNA"/>
</dbReference>
<dbReference type="SMART" id="SM00116">
    <property type="entry name" value="CBS"/>
    <property type="match status" value="4"/>
</dbReference>
<accession>A0A7S3V0B1</accession>
<dbReference type="InterPro" id="IPR000644">
    <property type="entry name" value="CBS_dom"/>
</dbReference>
<dbReference type="SUPFAM" id="SSF54631">
    <property type="entry name" value="CBS-domain pair"/>
    <property type="match status" value="2"/>
</dbReference>
<dbReference type="PROSITE" id="PS51371">
    <property type="entry name" value="CBS"/>
    <property type="match status" value="2"/>
</dbReference>
<evidence type="ECO:0000256" key="3">
    <source>
        <dbReference type="PROSITE-ProRule" id="PRU00703"/>
    </source>
</evidence>
<proteinExistence type="predicted"/>
<keyword evidence="1" id="KW-0677">Repeat</keyword>
<evidence type="ECO:0000256" key="2">
    <source>
        <dbReference type="ARBA" id="ARBA00023122"/>
    </source>
</evidence>